<dbReference type="Ensembl" id="ENSXCOT00000021033.1">
    <property type="protein sequence ID" value="ENSXCOP00000020780.1"/>
    <property type="gene ID" value="ENSXCOG00000015578.1"/>
</dbReference>
<evidence type="ECO:0008006" key="5">
    <source>
        <dbReference type="Google" id="ProtNLM"/>
    </source>
</evidence>
<evidence type="ECO:0000256" key="1">
    <source>
        <dbReference type="SAM" id="MobiDB-lite"/>
    </source>
</evidence>
<name>A0A3B5MB34_9TELE</name>
<dbReference type="GeneTree" id="ENSGT00940000175682"/>
<organism evidence="3 4">
    <name type="scientific">Xiphophorus couchianus</name>
    <name type="common">Monterrey platyfish</name>
    <dbReference type="NCBI Taxonomy" id="32473"/>
    <lineage>
        <taxon>Eukaryota</taxon>
        <taxon>Metazoa</taxon>
        <taxon>Chordata</taxon>
        <taxon>Craniata</taxon>
        <taxon>Vertebrata</taxon>
        <taxon>Euteleostomi</taxon>
        <taxon>Actinopterygii</taxon>
        <taxon>Neopterygii</taxon>
        <taxon>Teleostei</taxon>
        <taxon>Neoteleostei</taxon>
        <taxon>Acanthomorphata</taxon>
        <taxon>Ovalentaria</taxon>
        <taxon>Atherinomorphae</taxon>
        <taxon>Cyprinodontiformes</taxon>
        <taxon>Poeciliidae</taxon>
        <taxon>Poeciliinae</taxon>
        <taxon>Xiphophorus</taxon>
    </lineage>
</organism>
<feature type="region of interest" description="Disordered" evidence="1">
    <location>
        <begin position="85"/>
        <end position="122"/>
    </location>
</feature>
<evidence type="ECO:0000313" key="3">
    <source>
        <dbReference type="Ensembl" id="ENSXCOP00000020780.1"/>
    </source>
</evidence>
<dbReference type="STRING" id="32473.ENSXCOP00000020780"/>
<accession>A0A3B5MB34</accession>
<sequence length="122" mass="12593">MLKVALVAIKYLICLLFSGEKLFSCCKKVSTAEITEPIIKFEVQRPNPPCVRAVIAKAQSSTLQVVTSTPPSSSSSSLLSIIASTAAPPSSSSPGPSSSSSSFSSSASTSAESETFSASRDQ</sequence>
<evidence type="ECO:0000313" key="4">
    <source>
        <dbReference type="Proteomes" id="UP000261380"/>
    </source>
</evidence>
<dbReference type="Proteomes" id="UP000261380">
    <property type="component" value="Unplaced"/>
</dbReference>
<feature type="chain" id="PRO_5017219922" description="Chemokine interleukin-8-like domain-containing protein" evidence="2">
    <location>
        <begin position="20"/>
        <end position="122"/>
    </location>
</feature>
<keyword evidence="2" id="KW-0732">Signal</keyword>
<reference evidence="3" key="1">
    <citation type="submission" date="2025-08" db="UniProtKB">
        <authorList>
            <consortium name="Ensembl"/>
        </authorList>
    </citation>
    <scope>IDENTIFICATION</scope>
</reference>
<reference evidence="3" key="2">
    <citation type="submission" date="2025-09" db="UniProtKB">
        <authorList>
            <consortium name="Ensembl"/>
        </authorList>
    </citation>
    <scope>IDENTIFICATION</scope>
</reference>
<keyword evidence="4" id="KW-1185">Reference proteome</keyword>
<dbReference type="AlphaFoldDB" id="A0A3B5MB34"/>
<feature type="signal peptide" evidence="2">
    <location>
        <begin position="1"/>
        <end position="19"/>
    </location>
</feature>
<proteinExistence type="predicted"/>
<evidence type="ECO:0000256" key="2">
    <source>
        <dbReference type="SAM" id="SignalP"/>
    </source>
</evidence>
<protein>
    <recommendedName>
        <fullName evidence="5">Chemokine interleukin-8-like domain-containing protein</fullName>
    </recommendedName>
</protein>